<dbReference type="InterPro" id="IPR036388">
    <property type="entry name" value="WH-like_DNA-bd_sf"/>
</dbReference>
<keyword evidence="3" id="KW-0804">Transcription</keyword>
<keyword evidence="2" id="KW-0238">DNA-binding</keyword>
<name>A0ABT8KB35_9MICO</name>
<protein>
    <submittedName>
        <fullName evidence="5">GntR family transcriptional regulator</fullName>
    </submittedName>
</protein>
<evidence type="ECO:0000313" key="6">
    <source>
        <dbReference type="Proteomes" id="UP001174208"/>
    </source>
</evidence>
<evidence type="ECO:0000256" key="3">
    <source>
        <dbReference type="ARBA" id="ARBA00023163"/>
    </source>
</evidence>
<dbReference type="SMART" id="SM00345">
    <property type="entry name" value="HTH_GNTR"/>
    <property type="match status" value="1"/>
</dbReference>
<evidence type="ECO:0000259" key="4">
    <source>
        <dbReference type="PROSITE" id="PS50949"/>
    </source>
</evidence>
<dbReference type="EMBL" id="JAROCF010000001">
    <property type="protein sequence ID" value="MDN4613559.1"/>
    <property type="molecule type" value="Genomic_DNA"/>
</dbReference>
<dbReference type="RefSeq" id="WP_301211781.1">
    <property type="nucleotide sequence ID" value="NZ_JAROCF010000001.1"/>
</dbReference>
<organism evidence="5 6">
    <name type="scientific">Leifsonia williamsii</name>
    <dbReference type="NCBI Taxonomy" id="3035919"/>
    <lineage>
        <taxon>Bacteria</taxon>
        <taxon>Bacillati</taxon>
        <taxon>Actinomycetota</taxon>
        <taxon>Actinomycetes</taxon>
        <taxon>Micrococcales</taxon>
        <taxon>Microbacteriaceae</taxon>
        <taxon>Leifsonia</taxon>
    </lineage>
</organism>
<dbReference type="SUPFAM" id="SSF46785">
    <property type="entry name" value="Winged helix' DNA-binding domain"/>
    <property type="match status" value="1"/>
</dbReference>
<keyword evidence="1" id="KW-0805">Transcription regulation</keyword>
<dbReference type="Gene3D" id="1.10.10.10">
    <property type="entry name" value="Winged helix-like DNA-binding domain superfamily/Winged helix DNA-binding domain"/>
    <property type="match status" value="1"/>
</dbReference>
<proteinExistence type="predicted"/>
<dbReference type="Proteomes" id="UP001174208">
    <property type="component" value="Unassembled WGS sequence"/>
</dbReference>
<dbReference type="InterPro" id="IPR036390">
    <property type="entry name" value="WH_DNA-bd_sf"/>
</dbReference>
<dbReference type="PANTHER" id="PTHR43537:SF5">
    <property type="entry name" value="UXU OPERON TRANSCRIPTIONAL REGULATOR"/>
    <property type="match status" value="1"/>
</dbReference>
<reference evidence="5" key="1">
    <citation type="submission" date="2023-06" db="EMBL/GenBank/DDBJ databases">
        <title>MT1 and MT2 Draft Genomes of Novel Species.</title>
        <authorList>
            <person name="Venkateswaran K."/>
        </authorList>
    </citation>
    <scope>NUCLEOTIDE SEQUENCE</scope>
    <source>
        <strain evidence="5">F6_8S_P_1B</strain>
    </source>
</reference>
<evidence type="ECO:0000256" key="1">
    <source>
        <dbReference type="ARBA" id="ARBA00023015"/>
    </source>
</evidence>
<sequence length="216" mass="24540">MPMPTDHVERVSLSQEAYNRIEAAIMEGVLEPGERLRDPELAEWLGISRTPIRHALDRLMEQGLVEMERNRYTRVAPLDVEGVIDALQVTGDLWGGAALRGYPFWEEDDDALVSEIVDSLLDAAREDDIVRYVTIFQHLVVTFAQIEGNAVRQRALSNVIPQLRRVGRKLKGRIDHARLESFTSALLDHARARDGRATITLIDDFIARLSDRLRTF</sequence>
<dbReference type="Pfam" id="PF00392">
    <property type="entry name" value="GntR"/>
    <property type="match status" value="1"/>
</dbReference>
<gene>
    <name evidence="5" type="ORF">P5G50_03750</name>
</gene>
<accession>A0ABT8KB35</accession>
<comment type="caution">
    <text evidence="5">The sequence shown here is derived from an EMBL/GenBank/DDBJ whole genome shotgun (WGS) entry which is preliminary data.</text>
</comment>
<dbReference type="PANTHER" id="PTHR43537">
    <property type="entry name" value="TRANSCRIPTIONAL REGULATOR, GNTR FAMILY"/>
    <property type="match status" value="1"/>
</dbReference>
<evidence type="ECO:0000313" key="5">
    <source>
        <dbReference type="EMBL" id="MDN4613559.1"/>
    </source>
</evidence>
<dbReference type="CDD" id="cd07377">
    <property type="entry name" value="WHTH_GntR"/>
    <property type="match status" value="1"/>
</dbReference>
<feature type="domain" description="HTH gntR-type" evidence="4">
    <location>
        <begin position="11"/>
        <end position="78"/>
    </location>
</feature>
<keyword evidence="6" id="KW-1185">Reference proteome</keyword>
<dbReference type="PROSITE" id="PS50949">
    <property type="entry name" value="HTH_GNTR"/>
    <property type="match status" value="1"/>
</dbReference>
<evidence type="ECO:0000256" key="2">
    <source>
        <dbReference type="ARBA" id="ARBA00023125"/>
    </source>
</evidence>
<dbReference type="InterPro" id="IPR000524">
    <property type="entry name" value="Tscrpt_reg_HTH_GntR"/>
</dbReference>